<dbReference type="AlphaFoldDB" id="A0A9Q3C494"/>
<feature type="transmembrane region" description="Helical" evidence="7">
    <location>
        <begin position="595"/>
        <end position="614"/>
    </location>
</feature>
<feature type="region of interest" description="Disordered" evidence="6">
    <location>
        <begin position="294"/>
        <end position="368"/>
    </location>
</feature>
<evidence type="ECO:0000256" key="1">
    <source>
        <dbReference type="ARBA" id="ARBA00004141"/>
    </source>
</evidence>
<dbReference type="PANTHER" id="PTHR12385:SF88">
    <property type="entry name" value="CHOLINE TRANSPORTER-LIKE PROTEIN CTL1"/>
    <property type="match status" value="1"/>
</dbReference>
<organism evidence="8 9">
    <name type="scientific">Austropuccinia psidii MF-1</name>
    <dbReference type="NCBI Taxonomy" id="1389203"/>
    <lineage>
        <taxon>Eukaryota</taxon>
        <taxon>Fungi</taxon>
        <taxon>Dikarya</taxon>
        <taxon>Basidiomycota</taxon>
        <taxon>Pucciniomycotina</taxon>
        <taxon>Pucciniomycetes</taxon>
        <taxon>Pucciniales</taxon>
        <taxon>Sphaerophragmiaceae</taxon>
        <taxon>Austropuccinia</taxon>
    </lineage>
</organism>
<evidence type="ECO:0000256" key="2">
    <source>
        <dbReference type="ARBA" id="ARBA00007168"/>
    </source>
</evidence>
<evidence type="ECO:0000256" key="5">
    <source>
        <dbReference type="ARBA" id="ARBA00023136"/>
    </source>
</evidence>
<feature type="transmembrane region" description="Helical" evidence="7">
    <location>
        <begin position="481"/>
        <end position="502"/>
    </location>
</feature>
<evidence type="ECO:0000256" key="6">
    <source>
        <dbReference type="SAM" id="MobiDB-lite"/>
    </source>
</evidence>
<dbReference type="InterPro" id="IPR007603">
    <property type="entry name" value="Choline_transptr-like"/>
</dbReference>
<dbReference type="Proteomes" id="UP000765509">
    <property type="component" value="Unassembled WGS sequence"/>
</dbReference>
<evidence type="ECO:0000256" key="3">
    <source>
        <dbReference type="ARBA" id="ARBA00022692"/>
    </source>
</evidence>
<feature type="compositionally biased region" description="Polar residues" evidence="6">
    <location>
        <begin position="134"/>
        <end position="145"/>
    </location>
</feature>
<protein>
    <recommendedName>
        <fullName evidence="10">Protein PNS1</fullName>
    </recommendedName>
</protein>
<gene>
    <name evidence="8" type="ORF">O181_016629</name>
</gene>
<comment type="similarity">
    <text evidence="2">Belongs to the CTL (choline transporter-like) family.</text>
</comment>
<feature type="region of interest" description="Disordered" evidence="6">
    <location>
        <begin position="242"/>
        <end position="280"/>
    </location>
</feature>
<name>A0A9Q3C494_9BASI</name>
<feature type="transmembrane region" description="Helical" evidence="7">
    <location>
        <begin position="782"/>
        <end position="802"/>
    </location>
</feature>
<feature type="region of interest" description="Disordered" evidence="6">
    <location>
        <begin position="177"/>
        <end position="198"/>
    </location>
</feature>
<feature type="compositionally biased region" description="Low complexity" evidence="6">
    <location>
        <begin position="146"/>
        <end position="159"/>
    </location>
</feature>
<comment type="subcellular location">
    <subcellularLocation>
        <location evidence="1">Membrane</location>
        <topology evidence="1">Multi-pass membrane protein</topology>
    </subcellularLocation>
</comment>
<dbReference type="Pfam" id="PF04515">
    <property type="entry name" value="Choline_transpo"/>
    <property type="match status" value="1"/>
</dbReference>
<dbReference type="OrthoDB" id="420519at2759"/>
<dbReference type="GO" id="GO:0005886">
    <property type="term" value="C:plasma membrane"/>
    <property type="evidence" value="ECO:0007669"/>
    <property type="project" value="TreeGrafter"/>
</dbReference>
<keyword evidence="9" id="KW-1185">Reference proteome</keyword>
<feature type="transmembrane region" description="Helical" evidence="7">
    <location>
        <begin position="823"/>
        <end position="842"/>
    </location>
</feature>
<proteinExistence type="inferred from homology"/>
<feature type="transmembrane region" description="Helical" evidence="7">
    <location>
        <begin position="662"/>
        <end position="684"/>
    </location>
</feature>
<keyword evidence="3 7" id="KW-0812">Transmembrane</keyword>
<feature type="compositionally biased region" description="Polar residues" evidence="6">
    <location>
        <begin position="309"/>
        <end position="324"/>
    </location>
</feature>
<evidence type="ECO:0000256" key="4">
    <source>
        <dbReference type="ARBA" id="ARBA00022989"/>
    </source>
</evidence>
<accession>A0A9Q3C494</accession>
<keyword evidence="5 7" id="KW-0472">Membrane</keyword>
<feature type="region of interest" description="Disordered" evidence="6">
    <location>
        <begin position="1"/>
        <end position="34"/>
    </location>
</feature>
<evidence type="ECO:0000256" key="7">
    <source>
        <dbReference type="SAM" id="Phobius"/>
    </source>
</evidence>
<feature type="region of interest" description="Disordered" evidence="6">
    <location>
        <begin position="116"/>
        <end position="159"/>
    </location>
</feature>
<feature type="compositionally biased region" description="Low complexity" evidence="6">
    <location>
        <begin position="16"/>
        <end position="26"/>
    </location>
</feature>
<feature type="compositionally biased region" description="Polar residues" evidence="6">
    <location>
        <begin position="1"/>
        <end position="13"/>
    </location>
</feature>
<evidence type="ECO:0000313" key="8">
    <source>
        <dbReference type="EMBL" id="MBW0476914.1"/>
    </source>
</evidence>
<keyword evidence="4 7" id="KW-1133">Transmembrane helix</keyword>
<feature type="compositionally biased region" description="Basic and acidic residues" evidence="6">
    <location>
        <begin position="270"/>
        <end position="280"/>
    </location>
</feature>
<feature type="transmembrane region" description="Helical" evidence="7">
    <location>
        <begin position="559"/>
        <end position="583"/>
    </location>
</feature>
<comment type="caution">
    <text evidence="8">The sequence shown here is derived from an EMBL/GenBank/DDBJ whole genome shotgun (WGS) entry which is preliminary data.</text>
</comment>
<feature type="transmembrane region" description="Helical" evidence="7">
    <location>
        <begin position="514"/>
        <end position="533"/>
    </location>
</feature>
<feature type="transmembrane region" description="Helical" evidence="7">
    <location>
        <begin position="447"/>
        <end position="475"/>
    </location>
</feature>
<dbReference type="EMBL" id="AVOT02004634">
    <property type="protein sequence ID" value="MBW0476914.1"/>
    <property type="molecule type" value="Genomic_DNA"/>
</dbReference>
<feature type="compositionally biased region" description="Polar residues" evidence="6">
    <location>
        <begin position="242"/>
        <end position="268"/>
    </location>
</feature>
<dbReference type="PANTHER" id="PTHR12385">
    <property type="entry name" value="CHOLINE TRANSPORTER-LIKE (SLC FAMILY 44)"/>
    <property type="match status" value="1"/>
</dbReference>
<dbReference type="GO" id="GO:0022857">
    <property type="term" value="F:transmembrane transporter activity"/>
    <property type="evidence" value="ECO:0007669"/>
    <property type="project" value="InterPro"/>
</dbReference>
<sequence>MFNPIFTSSSQAAPINPTNSTNSTPPNRHHHKLESASQSFFGSQFINNQTGPSFSRFLSTSIINPIYKSKLFPSSTSSENPLFYSTRDGYELGLHDDDDILPKEDDVRLQNGLIAGHHGRGIDDSIDDQSDSSRFLSNLNTQNPTSSNSKQKSKSIQSNQSINQTHLDNQNQTLLNFDQTDQDDDPFYEHPHPILANQANPNRNFHNPGLSHQLPRHLLASNALSNMMASEIAYGNSHLLQTQPSQSIHPSSSNHKFHPQSNLVNTPNDHPPKHQTGHDGWKLYQSLAPDHFQAHPHLVNPSTPPIEARQSSSIKRNQSSQRLADSTILVAPKASDSRPFQKQSLDQSLPSSSNVPKAHPINQNQFTNSSTPAPVLYIYPTEARDIGSEVSGQPSIGPQTYRDAFWMAAWLASILYTSLQSIWVLLISQRPNARQDDQNERIQKSDLMGSLPILALLITITFGFCLLSLCFLVMVKRSIKLLVYGTIIGVPSVLGMIGLWTWSVSISDQSQKGMGYLSLLTIVISLLYIKLMWGERQRIDRTIKVLDLSTGVVIEHPSLVLVCLGMSMMCILLCIPFITLVYQFVLNGHYDHNQWIINSGSLTQVLVTGFVWSWSLNVIRNLQRIIIAGVVSHWYFNRHSPLAAHQAGYSSVETTYQSMARAFGPSLGTVCLSACLLTCFDTISKFLKAMKHFSSRSNQSNNQQSGFLSFLLFSNPISRFIWSWIGPLIGFGTRIFEFMNNYAIVYSGITGFHYWESCKRVTGLISQNGQINLVNSLLVKMILNFISLTMSLTFSLIGYKLYFESQRSTIIDDSNKAQKPTEIGFELPLVVIICGLLPFWLIRFVTDLISNSVDTLFLCWNIDLDIGTNHSIKTQKAFIGQK</sequence>
<reference evidence="8" key="1">
    <citation type="submission" date="2021-03" db="EMBL/GenBank/DDBJ databases">
        <title>Draft genome sequence of rust myrtle Austropuccinia psidii MF-1, a brazilian biotype.</title>
        <authorList>
            <person name="Quecine M.C."/>
            <person name="Pachon D.M.R."/>
            <person name="Bonatelli M.L."/>
            <person name="Correr F.H."/>
            <person name="Franceschini L.M."/>
            <person name="Leite T.F."/>
            <person name="Margarido G.R.A."/>
            <person name="Almeida C.A."/>
            <person name="Ferrarezi J.A."/>
            <person name="Labate C.A."/>
        </authorList>
    </citation>
    <scope>NUCLEOTIDE SEQUENCE</scope>
    <source>
        <strain evidence="8">MF-1</strain>
    </source>
</reference>
<feature type="compositionally biased region" description="Polar residues" evidence="6">
    <location>
        <begin position="338"/>
        <end position="368"/>
    </location>
</feature>
<evidence type="ECO:0008006" key="10">
    <source>
        <dbReference type="Google" id="ProtNLM"/>
    </source>
</evidence>
<evidence type="ECO:0000313" key="9">
    <source>
        <dbReference type="Proteomes" id="UP000765509"/>
    </source>
</evidence>